<dbReference type="VEuPathDB" id="FungiDB:M747DRAFT_363997"/>
<dbReference type="SUPFAM" id="SSF46785">
    <property type="entry name" value="Winged helix' DNA-binding domain"/>
    <property type="match status" value="1"/>
</dbReference>
<dbReference type="InterPro" id="IPR036388">
    <property type="entry name" value="WH-like_DNA-bd_sf"/>
</dbReference>
<dbReference type="InterPro" id="IPR036390">
    <property type="entry name" value="WH_DNA-bd_sf"/>
</dbReference>
<dbReference type="Gene3D" id="1.10.10.10">
    <property type="entry name" value="Winged helix-like DNA-binding domain superfamily/Winged helix DNA-binding domain"/>
    <property type="match status" value="1"/>
</dbReference>
<keyword evidence="3" id="KW-0949">S-adenosyl-L-methionine</keyword>
<reference evidence="8" key="1">
    <citation type="journal article" date="2016" name="Genome Announc.">
        <title>Draft genome sequence of Aspergillus niger strain An76.</title>
        <authorList>
            <person name="Gong W."/>
            <person name="Cheng Z."/>
            <person name="Zhang H."/>
            <person name="Liu L."/>
            <person name="Gao P."/>
            <person name="Wang L."/>
        </authorList>
    </citation>
    <scope>NUCLEOTIDE SEQUENCE [LARGE SCALE GENOMIC DNA]</scope>
    <source>
        <strain evidence="8">An76</strain>
    </source>
</reference>
<feature type="region of interest" description="Disordered" evidence="5">
    <location>
        <begin position="27"/>
        <end position="46"/>
    </location>
</feature>
<evidence type="ECO:0000259" key="6">
    <source>
        <dbReference type="Pfam" id="PF00891"/>
    </source>
</evidence>
<dbReference type="InterPro" id="IPR001077">
    <property type="entry name" value="COMT_C"/>
</dbReference>
<dbReference type="OMA" id="QERYMRN"/>
<name>A0A100IN15_ASPNG</name>
<dbReference type="EMBL" id="BCMY01000011">
    <property type="protein sequence ID" value="GAQ44219.1"/>
    <property type="molecule type" value="Genomic_DNA"/>
</dbReference>
<keyword evidence="2 7" id="KW-0808">Transferase</keyword>
<dbReference type="AlphaFoldDB" id="A0A100IN15"/>
<evidence type="ECO:0000313" key="7">
    <source>
        <dbReference type="EMBL" id="GAQ44219.1"/>
    </source>
</evidence>
<evidence type="ECO:0000256" key="4">
    <source>
        <dbReference type="ARBA" id="ARBA00038277"/>
    </source>
</evidence>
<evidence type="ECO:0000256" key="5">
    <source>
        <dbReference type="SAM" id="MobiDB-lite"/>
    </source>
</evidence>
<dbReference type="InterPro" id="IPR029063">
    <property type="entry name" value="SAM-dependent_MTases_sf"/>
</dbReference>
<evidence type="ECO:0000256" key="1">
    <source>
        <dbReference type="ARBA" id="ARBA00022603"/>
    </source>
</evidence>
<feature type="compositionally biased region" description="Polar residues" evidence="5">
    <location>
        <begin position="27"/>
        <end position="44"/>
    </location>
</feature>
<proteinExistence type="inferred from homology"/>
<dbReference type="PROSITE" id="PS51683">
    <property type="entry name" value="SAM_OMT_II"/>
    <property type="match status" value="1"/>
</dbReference>
<dbReference type="OrthoDB" id="1606438at2759"/>
<comment type="caution">
    <text evidence="7">The sequence shown here is derived from an EMBL/GenBank/DDBJ whole genome shotgun (WGS) entry which is preliminary data.</text>
</comment>
<dbReference type="SUPFAM" id="SSF53335">
    <property type="entry name" value="S-adenosyl-L-methionine-dependent methyltransferases"/>
    <property type="match status" value="1"/>
</dbReference>
<dbReference type="VEuPathDB" id="FungiDB:ASPNIDRAFT2_1153533"/>
<organism evidence="7 8">
    <name type="scientific">Aspergillus niger</name>
    <dbReference type="NCBI Taxonomy" id="5061"/>
    <lineage>
        <taxon>Eukaryota</taxon>
        <taxon>Fungi</taxon>
        <taxon>Dikarya</taxon>
        <taxon>Ascomycota</taxon>
        <taxon>Pezizomycotina</taxon>
        <taxon>Eurotiomycetes</taxon>
        <taxon>Eurotiomycetidae</taxon>
        <taxon>Eurotiales</taxon>
        <taxon>Aspergillaceae</taxon>
        <taxon>Aspergillus</taxon>
        <taxon>Aspergillus subgen. Circumdati</taxon>
    </lineage>
</organism>
<dbReference type="PANTHER" id="PTHR43712">
    <property type="entry name" value="PUTATIVE (AFU_ORTHOLOGUE AFUA_4G14580)-RELATED"/>
    <property type="match status" value="1"/>
</dbReference>
<dbReference type="GO" id="GO:0044550">
    <property type="term" value="P:secondary metabolite biosynthetic process"/>
    <property type="evidence" value="ECO:0007669"/>
    <property type="project" value="UniProtKB-ARBA"/>
</dbReference>
<dbReference type="GO" id="GO:0008171">
    <property type="term" value="F:O-methyltransferase activity"/>
    <property type="evidence" value="ECO:0007669"/>
    <property type="project" value="InterPro"/>
</dbReference>
<evidence type="ECO:0000313" key="8">
    <source>
        <dbReference type="Proteomes" id="UP000068243"/>
    </source>
</evidence>
<dbReference type="Proteomes" id="UP000068243">
    <property type="component" value="Unassembled WGS sequence"/>
</dbReference>
<dbReference type="Pfam" id="PF00891">
    <property type="entry name" value="Methyltransf_2"/>
    <property type="match status" value="1"/>
</dbReference>
<evidence type="ECO:0000256" key="2">
    <source>
        <dbReference type="ARBA" id="ARBA00022679"/>
    </source>
</evidence>
<dbReference type="VEuPathDB" id="FungiDB:An03g05430"/>
<feature type="domain" description="O-methyltransferase C-terminal" evidence="6">
    <location>
        <begin position="194"/>
        <end position="395"/>
    </location>
</feature>
<dbReference type="GO" id="GO:0032259">
    <property type="term" value="P:methylation"/>
    <property type="evidence" value="ECO:0007669"/>
    <property type="project" value="UniProtKB-KW"/>
</dbReference>
<gene>
    <name evidence="7" type="ORF">ABL_06880</name>
</gene>
<comment type="similarity">
    <text evidence="4">Belongs to the class I-like SAM-binding methyltransferase superfamily. Cation-independent O-methyltransferase family.</text>
</comment>
<accession>A0A100IN15</accession>
<keyword evidence="1 7" id="KW-0489">Methyltransferase</keyword>
<sequence>MSLTDLAARITANAQLLDAHLQSHNLPYPSTATTGSPDFPNPNNDPAVESARIAILEDTQTLRNYALGPAQVVRELCWSTIDLAVQQVLYHFYIPTLIPLKSSTSYATLSSQTNLPERTLRLLLRQSFLNGIFHEPEPDRVAHTASSAALVMNAPFYDWFGHSVEEVFPTSAKLAEALEKCSQSGIEGGRAEDSAFSLAIGGGESVFEFFEKRPDKQRRFRGAMEAVGMDGGHDLGFVVGGFDWGKLGRGVVVDVGGSSGFLSIALANAYKDLIFVVQDYKDTVDEGRVALPPHLSGRVSFQAHDFFTPQTVPGDVFLLRHVCHNWSDENAARILRNLVPAMKSSSRILLVEVVTVRPGVVNRVQERYMRNVDVTMLQMLNTQERSREDWEGVVTLADKRLKILGIHRPEGSWDSIIEIGFVVMNGHLRCIINIGD</sequence>
<dbReference type="VEuPathDB" id="FungiDB:ATCC64974_75080"/>
<dbReference type="InterPro" id="IPR016461">
    <property type="entry name" value="COMT-like"/>
</dbReference>
<evidence type="ECO:0000256" key="3">
    <source>
        <dbReference type="ARBA" id="ARBA00022691"/>
    </source>
</evidence>
<protein>
    <submittedName>
        <fullName evidence="7">O-methyltransferase</fullName>
    </submittedName>
</protein>
<dbReference type="PANTHER" id="PTHR43712:SF5">
    <property type="entry name" value="O-METHYLTRANSFERASE ASQN-RELATED"/>
    <property type="match status" value="1"/>
</dbReference>
<dbReference type="Gene3D" id="3.40.50.150">
    <property type="entry name" value="Vaccinia Virus protein VP39"/>
    <property type="match status" value="1"/>
</dbReference>